<feature type="signal peptide" evidence="1">
    <location>
        <begin position="1"/>
        <end position="28"/>
    </location>
</feature>
<evidence type="ECO:0000313" key="2">
    <source>
        <dbReference type="EMBL" id="QIW81945.1"/>
    </source>
</evidence>
<reference evidence="2 3" key="1">
    <citation type="submission" date="2020-02" db="EMBL/GenBank/DDBJ databases">
        <title>Genome sequencing, annotation and comparative genomic analysis of Bacillus tequilensis EA-CB0015, an effective biological control agent against Pseudocercospora fijiensis in banana plants.</title>
        <authorList>
            <person name="Cuellar-Gaviria T.Z."/>
            <person name="Ju K.-S."/>
            <person name="Villegas-Escobar V."/>
        </authorList>
    </citation>
    <scope>NUCLEOTIDE SEQUENCE [LARGE SCALE GENOMIC DNA]</scope>
    <source>
        <strain evidence="2 3">EA-CB0015</strain>
    </source>
</reference>
<keyword evidence="1" id="KW-0732">Signal</keyword>
<sequence length="107" mass="11213">MKLNKKAMGIVLGTAILISAGTYSSANAAANNTDYQKTIVVANEQGTVEPYRLKALWKGVKAVGSAAKSAYDAGISAADKVGMWLVGGAVEQTDSSTPEEMEVIFDR</sequence>
<protein>
    <submittedName>
        <fullName evidence="2">Uncharacterized protein</fullName>
    </submittedName>
</protein>
<keyword evidence="3" id="KW-1185">Reference proteome</keyword>
<organism evidence="2 3">
    <name type="scientific">Bacillus tequilensis</name>
    <dbReference type="NCBI Taxonomy" id="227866"/>
    <lineage>
        <taxon>Bacteria</taxon>
        <taxon>Bacillati</taxon>
        <taxon>Bacillota</taxon>
        <taxon>Bacilli</taxon>
        <taxon>Bacillales</taxon>
        <taxon>Bacillaceae</taxon>
        <taxon>Bacillus</taxon>
    </lineage>
</organism>
<dbReference type="Proteomes" id="UP000501914">
    <property type="component" value="Chromosome"/>
</dbReference>
<dbReference type="RefSeq" id="WP_167873687.1">
    <property type="nucleotide sequence ID" value="NZ_CP048852.1"/>
</dbReference>
<name>A0A6H0WTA6_9BACI</name>
<accession>A0A6H0WTA6</accession>
<gene>
    <name evidence="2" type="ORF">G4P54_20225</name>
</gene>
<dbReference type="AlphaFoldDB" id="A0A6H0WTA6"/>
<evidence type="ECO:0000256" key="1">
    <source>
        <dbReference type="SAM" id="SignalP"/>
    </source>
</evidence>
<dbReference type="KEGG" id="bteq:G4P54_20225"/>
<dbReference type="EMBL" id="CP048852">
    <property type="protein sequence ID" value="QIW81945.1"/>
    <property type="molecule type" value="Genomic_DNA"/>
</dbReference>
<proteinExistence type="predicted"/>
<evidence type="ECO:0000313" key="3">
    <source>
        <dbReference type="Proteomes" id="UP000501914"/>
    </source>
</evidence>
<feature type="chain" id="PRO_5026336902" evidence="1">
    <location>
        <begin position="29"/>
        <end position="107"/>
    </location>
</feature>